<name>A0A9D5QCC9_UNCW3</name>
<protein>
    <recommendedName>
        <fullName evidence="3">Roadblock/LAMTOR2 domain-containing protein</fullName>
    </recommendedName>
</protein>
<proteinExistence type="predicted"/>
<gene>
    <name evidence="1" type="ORF">GF359_04950</name>
</gene>
<evidence type="ECO:0000313" key="1">
    <source>
        <dbReference type="EMBL" id="MBD3364543.1"/>
    </source>
</evidence>
<sequence>MQTLQKYVEEIAEWLRESFSVSVVGEDGLMLAYKTRVGGENVEFTSAVLTEVMRNIARIVKEMQKGKLVDNLISMVEAHFLTKPLDEEGSVFLAIGVPRGANLGAVRYVSKVYINKLKDALPKV</sequence>
<dbReference type="Gene3D" id="3.30.450.30">
    <property type="entry name" value="Dynein light chain 2a, cytoplasmic"/>
    <property type="match status" value="1"/>
</dbReference>
<dbReference type="AlphaFoldDB" id="A0A9D5QCC9"/>
<dbReference type="SUPFAM" id="SSF103196">
    <property type="entry name" value="Roadblock/LC7 domain"/>
    <property type="match status" value="1"/>
</dbReference>
<evidence type="ECO:0008006" key="3">
    <source>
        <dbReference type="Google" id="ProtNLM"/>
    </source>
</evidence>
<evidence type="ECO:0000313" key="2">
    <source>
        <dbReference type="Proteomes" id="UP000630660"/>
    </source>
</evidence>
<accession>A0A9D5QCC9</accession>
<organism evidence="1 2">
    <name type="scientific">candidate division WOR-3 bacterium</name>
    <dbReference type="NCBI Taxonomy" id="2052148"/>
    <lineage>
        <taxon>Bacteria</taxon>
        <taxon>Bacteria division WOR-3</taxon>
    </lineage>
</organism>
<comment type="caution">
    <text evidence="1">The sequence shown here is derived from an EMBL/GenBank/DDBJ whole genome shotgun (WGS) entry which is preliminary data.</text>
</comment>
<dbReference type="EMBL" id="WJKJ01000160">
    <property type="protein sequence ID" value="MBD3364543.1"/>
    <property type="molecule type" value="Genomic_DNA"/>
</dbReference>
<dbReference type="Proteomes" id="UP000630660">
    <property type="component" value="Unassembled WGS sequence"/>
</dbReference>
<reference evidence="1" key="1">
    <citation type="submission" date="2019-11" db="EMBL/GenBank/DDBJ databases">
        <title>Microbial mats filling the niche in hypersaline microbial mats.</title>
        <authorList>
            <person name="Wong H.L."/>
            <person name="Macleod F.I."/>
            <person name="White R.A. III"/>
            <person name="Burns B.P."/>
        </authorList>
    </citation>
    <scope>NUCLEOTIDE SEQUENCE</scope>
    <source>
        <strain evidence="1">Bin_327</strain>
    </source>
</reference>